<organism evidence="1 2">
    <name type="scientific">Lindgomyces ingoldianus</name>
    <dbReference type="NCBI Taxonomy" id="673940"/>
    <lineage>
        <taxon>Eukaryota</taxon>
        <taxon>Fungi</taxon>
        <taxon>Dikarya</taxon>
        <taxon>Ascomycota</taxon>
        <taxon>Pezizomycotina</taxon>
        <taxon>Dothideomycetes</taxon>
        <taxon>Pleosporomycetidae</taxon>
        <taxon>Pleosporales</taxon>
        <taxon>Lindgomycetaceae</taxon>
        <taxon>Lindgomyces</taxon>
    </lineage>
</organism>
<gene>
    <name evidence="1" type="ORF">BDR25DRAFT_363164</name>
</gene>
<reference evidence="1" key="1">
    <citation type="journal article" date="2020" name="Stud. Mycol.">
        <title>101 Dothideomycetes genomes: a test case for predicting lifestyles and emergence of pathogens.</title>
        <authorList>
            <person name="Haridas S."/>
            <person name="Albert R."/>
            <person name="Binder M."/>
            <person name="Bloem J."/>
            <person name="Labutti K."/>
            <person name="Salamov A."/>
            <person name="Andreopoulos B."/>
            <person name="Baker S."/>
            <person name="Barry K."/>
            <person name="Bills G."/>
            <person name="Bluhm B."/>
            <person name="Cannon C."/>
            <person name="Castanera R."/>
            <person name="Culley D."/>
            <person name="Daum C."/>
            <person name="Ezra D."/>
            <person name="Gonzalez J."/>
            <person name="Henrissat B."/>
            <person name="Kuo A."/>
            <person name="Liang C."/>
            <person name="Lipzen A."/>
            <person name="Lutzoni F."/>
            <person name="Magnuson J."/>
            <person name="Mondo S."/>
            <person name="Nolan M."/>
            <person name="Ohm R."/>
            <person name="Pangilinan J."/>
            <person name="Park H.-J."/>
            <person name="Ramirez L."/>
            <person name="Alfaro M."/>
            <person name="Sun H."/>
            <person name="Tritt A."/>
            <person name="Yoshinaga Y."/>
            <person name="Zwiers L.-H."/>
            <person name="Turgeon B."/>
            <person name="Goodwin S."/>
            <person name="Spatafora J."/>
            <person name="Crous P."/>
            <person name="Grigoriev I."/>
        </authorList>
    </citation>
    <scope>NUCLEOTIDE SEQUENCE</scope>
    <source>
        <strain evidence="1">ATCC 200398</strain>
    </source>
</reference>
<dbReference type="EMBL" id="MU003554">
    <property type="protein sequence ID" value="KAF2463076.1"/>
    <property type="molecule type" value="Genomic_DNA"/>
</dbReference>
<sequence length="534" mass="58991">MKTILLISQHIYPSLLSNLSHCPSPAATTSLSYTSLNGLASGISKTLQSYITLPTVSGTILKTTPSHCDKIELLRVAAALESIGQMSVQHNPSMRNLYLGQDALLMGSESPRWWVWLSLSPFRIGSHKYSVVEDVWSSKRREPEKVSHHVDLRELDKANLQDGRVVWATWDFAMPSVVLIFINASDMVLRKLLEGSFVGNAFAVESLRVRVSPGIIVLFKDAIASPASLHVLVTKPVETIQCFEYWKPRNLFWRSIKFCDSTLTHDWIKQGRSDGKTDGGRTVNIAIPVQPRTLLAKPPPTTTRYPEVPLKSTPFTCLSRALFYSPGTSSNVTLSSLTQQSHQSHLRTDIARTRTTSLPPKFALNTSLYSQLSMARYKRGARIIFGKLIQELKQYRYIKLLVDCTSIPAYTNRAYFPNSPISFKPSNLTQTLAGVCISSNYIQTTSNPANPSVSDARQIPGQAGAEAEVGVATLYRAVVRKKWVVSTGIAARRSAGRDSSFVIKGVKLGRRTHVSTNGCGRKVTAKATTTATEY</sequence>
<comment type="caution">
    <text evidence="1">The sequence shown here is derived from an EMBL/GenBank/DDBJ whole genome shotgun (WGS) entry which is preliminary data.</text>
</comment>
<dbReference type="Proteomes" id="UP000799755">
    <property type="component" value="Unassembled WGS sequence"/>
</dbReference>
<name>A0ACB6Q878_9PLEO</name>
<proteinExistence type="predicted"/>
<keyword evidence="2" id="KW-1185">Reference proteome</keyword>
<evidence type="ECO:0000313" key="2">
    <source>
        <dbReference type="Proteomes" id="UP000799755"/>
    </source>
</evidence>
<accession>A0ACB6Q878</accession>
<evidence type="ECO:0000313" key="1">
    <source>
        <dbReference type="EMBL" id="KAF2463076.1"/>
    </source>
</evidence>
<protein>
    <submittedName>
        <fullName evidence="1">Uncharacterized protein</fullName>
    </submittedName>
</protein>